<dbReference type="Proteomes" id="UP001459277">
    <property type="component" value="Unassembled WGS sequence"/>
</dbReference>
<keyword evidence="3" id="KW-1185">Reference proteome</keyword>
<dbReference type="EMBL" id="JAZDWU010000001">
    <property type="protein sequence ID" value="KAL0015702.1"/>
    <property type="molecule type" value="Genomic_DNA"/>
</dbReference>
<feature type="region of interest" description="Disordered" evidence="1">
    <location>
        <begin position="1"/>
        <end position="59"/>
    </location>
</feature>
<proteinExistence type="predicted"/>
<accession>A0AAW2DYQ5</accession>
<evidence type="ECO:0000256" key="1">
    <source>
        <dbReference type="SAM" id="MobiDB-lite"/>
    </source>
</evidence>
<organism evidence="2 3">
    <name type="scientific">Lithocarpus litseifolius</name>
    <dbReference type="NCBI Taxonomy" id="425828"/>
    <lineage>
        <taxon>Eukaryota</taxon>
        <taxon>Viridiplantae</taxon>
        <taxon>Streptophyta</taxon>
        <taxon>Embryophyta</taxon>
        <taxon>Tracheophyta</taxon>
        <taxon>Spermatophyta</taxon>
        <taxon>Magnoliopsida</taxon>
        <taxon>eudicotyledons</taxon>
        <taxon>Gunneridae</taxon>
        <taxon>Pentapetalae</taxon>
        <taxon>rosids</taxon>
        <taxon>fabids</taxon>
        <taxon>Fagales</taxon>
        <taxon>Fagaceae</taxon>
        <taxon>Lithocarpus</taxon>
    </lineage>
</organism>
<gene>
    <name evidence="2" type="ORF">SO802_002771</name>
</gene>
<name>A0AAW2DYQ5_9ROSI</name>
<feature type="compositionally biased region" description="Acidic residues" evidence="1">
    <location>
        <begin position="34"/>
        <end position="46"/>
    </location>
</feature>
<evidence type="ECO:0000313" key="3">
    <source>
        <dbReference type="Proteomes" id="UP001459277"/>
    </source>
</evidence>
<dbReference type="AlphaFoldDB" id="A0AAW2DYQ5"/>
<evidence type="ECO:0000313" key="2">
    <source>
        <dbReference type="EMBL" id="KAL0015702.1"/>
    </source>
</evidence>
<protein>
    <submittedName>
        <fullName evidence="2">Uncharacterized protein</fullName>
    </submittedName>
</protein>
<feature type="compositionally biased region" description="Basic and acidic residues" evidence="1">
    <location>
        <begin position="11"/>
        <end position="22"/>
    </location>
</feature>
<comment type="caution">
    <text evidence="2">The sequence shown here is derived from an EMBL/GenBank/DDBJ whole genome shotgun (WGS) entry which is preliminary data.</text>
</comment>
<feature type="compositionally biased region" description="Acidic residues" evidence="1">
    <location>
        <begin position="1"/>
        <end position="10"/>
    </location>
</feature>
<sequence length="140" mass="15724">MKRTSDEDEERREASSHSDEGSNSKSDSSNDSSSSDDGDGEDDSNSDSESPQYDKHGREILELGSFHNSELSSLTPYTEEEDDIDARLAALDKKLMIHSFRNLTLESLEGEDEKMEGNESEYLPQYIFLSNKGKQDLFGE</sequence>
<feature type="compositionally biased region" description="Low complexity" evidence="1">
    <location>
        <begin position="23"/>
        <end position="33"/>
    </location>
</feature>
<reference evidence="2 3" key="1">
    <citation type="submission" date="2024-01" db="EMBL/GenBank/DDBJ databases">
        <title>A telomere-to-telomere, gap-free genome of sweet tea (Lithocarpus litseifolius).</title>
        <authorList>
            <person name="Zhou J."/>
        </authorList>
    </citation>
    <scope>NUCLEOTIDE SEQUENCE [LARGE SCALE GENOMIC DNA]</scope>
    <source>
        <strain evidence="2">Zhou-2022a</strain>
        <tissue evidence="2">Leaf</tissue>
    </source>
</reference>